<dbReference type="EMBL" id="JACMSC010000007">
    <property type="protein sequence ID" value="KAG6513117.1"/>
    <property type="molecule type" value="Genomic_DNA"/>
</dbReference>
<dbReference type="Proteomes" id="UP000734854">
    <property type="component" value="Unassembled WGS sequence"/>
</dbReference>
<evidence type="ECO:0000313" key="2">
    <source>
        <dbReference type="Proteomes" id="UP000734854"/>
    </source>
</evidence>
<reference evidence="1 2" key="1">
    <citation type="submission" date="2020-08" db="EMBL/GenBank/DDBJ databases">
        <title>Plant Genome Project.</title>
        <authorList>
            <person name="Zhang R.-G."/>
        </authorList>
    </citation>
    <scope>NUCLEOTIDE SEQUENCE [LARGE SCALE GENOMIC DNA]</scope>
    <source>
        <tissue evidence="1">Rhizome</tissue>
    </source>
</reference>
<gene>
    <name evidence="1" type="ORF">ZIOFF_023425</name>
</gene>
<organism evidence="1 2">
    <name type="scientific">Zingiber officinale</name>
    <name type="common">Ginger</name>
    <name type="synonym">Amomum zingiber</name>
    <dbReference type="NCBI Taxonomy" id="94328"/>
    <lineage>
        <taxon>Eukaryota</taxon>
        <taxon>Viridiplantae</taxon>
        <taxon>Streptophyta</taxon>
        <taxon>Embryophyta</taxon>
        <taxon>Tracheophyta</taxon>
        <taxon>Spermatophyta</taxon>
        <taxon>Magnoliopsida</taxon>
        <taxon>Liliopsida</taxon>
        <taxon>Zingiberales</taxon>
        <taxon>Zingiberaceae</taxon>
        <taxon>Zingiber</taxon>
    </lineage>
</organism>
<name>A0A8J5GUM4_ZINOF</name>
<accession>A0A8J5GUM4</accession>
<proteinExistence type="predicted"/>
<keyword evidence="2" id="KW-1185">Reference proteome</keyword>
<protein>
    <submittedName>
        <fullName evidence="1">Uncharacterized protein</fullName>
    </submittedName>
</protein>
<evidence type="ECO:0000313" key="1">
    <source>
        <dbReference type="EMBL" id="KAG6513117.1"/>
    </source>
</evidence>
<dbReference type="AlphaFoldDB" id="A0A8J5GUM4"/>
<comment type="caution">
    <text evidence="1">The sequence shown here is derived from an EMBL/GenBank/DDBJ whole genome shotgun (WGS) entry which is preliminary data.</text>
</comment>
<sequence>MRFYQKSTHSVSHCFFPFLKLLCWRTVDRFENRDEERSGESAKERRSGFFSLSGISPSPTVAANLRAEGESKAARLHSFFSSVFASLFRQREEEQEEEGIAEEKDFMASKRQELVLQQQKGGLPPVGKQKAVAVAADAKNRRALEDIGNLVNVRVVEG</sequence>